<proteinExistence type="inferred from homology"/>
<reference evidence="7 8" key="1">
    <citation type="submission" date="2016-10" db="EMBL/GenBank/DDBJ databases">
        <authorList>
            <person name="de Groot N.N."/>
        </authorList>
    </citation>
    <scope>NUCLEOTIDE SEQUENCE [LARGE SCALE GENOMIC DNA]</scope>
    <source>
        <strain evidence="7 8">CGMCC 4.5598</strain>
    </source>
</reference>
<dbReference type="InterPro" id="IPR028082">
    <property type="entry name" value="Peripla_BP_I"/>
</dbReference>
<evidence type="ECO:0000256" key="2">
    <source>
        <dbReference type="ARBA" id="ARBA00007639"/>
    </source>
</evidence>
<dbReference type="CDD" id="cd01536">
    <property type="entry name" value="PBP1_ABC_sugar_binding-like"/>
    <property type="match status" value="1"/>
</dbReference>
<comment type="subcellular location">
    <subcellularLocation>
        <location evidence="1">Cell envelope</location>
    </subcellularLocation>
</comment>
<feature type="chain" id="PRO_5039237182" evidence="5">
    <location>
        <begin position="31"/>
        <end position="350"/>
    </location>
</feature>
<dbReference type="STRING" id="568860.SAMN05421811_12354"/>
<dbReference type="RefSeq" id="WP_245775412.1">
    <property type="nucleotide sequence ID" value="NZ_FOHX01000023.1"/>
</dbReference>
<protein>
    <submittedName>
        <fullName evidence="7">Ribose transport system substrate-binding protein</fullName>
    </submittedName>
</protein>
<dbReference type="EMBL" id="FOHX01000023">
    <property type="protein sequence ID" value="SEU44506.1"/>
    <property type="molecule type" value="Genomic_DNA"/>
</dbReference>
<feature type="domain" description="Periplasmic binding protein" evidence="6">
    <location>
        <begin position="57"/>
        <end position="318"/>
    </location>
</feature>
<evidence type="ECO:0000313" key="8">
    <source>
        <dbReference type="Proteomes" id="UP000199361"/>
    </source>
</evidence>
<evidence type="ECO:0000256" key="5">
    <source>
        <dbReference type="SAM" id="SignalP"/>
    </source>
</evidence>
<dbReference type="AlphaFoldDB" id="A0A1I0LQW9"/>
<feature type="signal peptide" evidence="5">
    <location>
        <begin position="1"/>
        <end position="30"/>
    </location>
</feature>
<dbReference type="PANTHER" id="PTHR46847">
    <property type="entry name" value="D-ALLOSE-BINDING PERIPLASMIC PROTEIN-RELATED"/>
    <property type="match status" value="1"/>
</dbReference>
<comment type="similarity">
    <text evidence="2">Belongs to the bacterial solute-binding protein 2 family.</text>
</comment>
<accession>A0A1I0LQW9</accession>
<evidence type="ECO:0000256" key="4">
    <source>
        <dbReference type="SAM" id="MobiDB-lite"/>
    </source>
</evidence>
<dbReference type="GO" id="GO:0030246">
    <property type="term" value="F:carbohydrate binding"/>
    <property type="evidence" value="ECO:0007669"/>
    <property type="project" value="UniProtKB-ARBA"/>
</dbReference>
<dbReference type="InterPro" id="IPR025997">
    <property type="entry name" value="SBP_2_dom"/>
</dbReference>
<dbReference type="GO" id="GO:0030313">
    <property type="term" value="C:cell envelope"/>
    <property type="evidence" value="ECO:0007669"/>
    <property type="project" value="UniProtKB-SubCell"/>
</dbReference>
<dbReference type="Gene3D" id="3.40.50.2300">
    <property type="match status" value="2"/>
</dbReference>
<dbReference type="SUPFAM" id="SSF53822">
    <property type="entry name" value="Periplasmic binding protein-like I"/>
    <property type="match status" value="1"/>
</dbReference>
<evidence type="ECO:0000259" key="6">
    <source>
        <dbReference type="Pfam" id="PF13407"/>
    </source>
</evidence>
<dbReference type="Proteomes" id="UP000199361">
    <property type="component" value="Unassembled WGS sequence"/>
</dbReference>
<evidence type="ECO:0000256" key="1">
    <source>
        <dbReference type="ARBA" id="ARBA00004196"/>
    </source>
</evidence>
<feature type="region of interest" description="Disordered" evidence="4">
    <location>
        <begin position="318"/>
        <end position="350"/>
    </location>
</feature>
<name>A0A1I0LQW9_9ACTN</name>
<gene>
    <name evidence="7" type="ORF">SAMN05421811_12354</name>
</gene>
<evidence type="ECO:0000256" key="3">
    <source>
        <dbReference type="ARBA" id="ARBA00022729"/>
    </source>
</evidence>
<sequence>MHIRKYGQVRKTGMAVGAAAAVLAFSTACVAPGSETGPASTTAASQAAQGDDAQKRIAFFGFARANAFAVATWNGIEEYAKANNATAEFFDPNFDAQTQVQQIQDAVTSKRFDVFIVQANDGASVVPALRQAVAAGITVVAEFTPVGTAYDTADSQVPGVVTLVDVPTDNGKKLGELGVEACRSKNLDPCKVAYLEGMKSLPLDNARTEAAVKALEAADGVELVSRVEGGYTREGGRKAMQDVLQAQPDVNVVIGSSQAIAGAESVVKGKGVLLIGNGGSRQAVKAVQDGRWFATYYLPEKSAGAKAAELGLAKARGQQVEESNSETVLAPNDGKGTKEALAGVAGEYDE</sequence>
<dbReference type="PROSITE" id="PS51257">
    <property type="entry name" value="PROKAR_LIPOPROTEIN"/>
    <property type="match status" value="1"/>
</dbReference>
<keyword evidence="8" id="KW-1185">Reference proteome</keyword>
<dbReference type="Pfam" id="PF13407">
    <property type="entry name" value="Peripla_BP_4"/>
    <property type="match status" value="1"/>
</dbReference>
<organism evidence="7 8">
    <name type="scientific">Nonomuraea wenchangensis</name>
    <dbReference type="NCBI Taxonomy" id="568860"/>
    <lineage>
        <taxon>Bacteria</taxon>
        <taxon>Bacillati</taxon>
        <taxon>Actinomycetota</taxon>
        <taxon>Actinomycetes</taxon>
        <taxon>Streptosporangiales</taxon>
        <taxon>Streptosporangiaceae</taxon>
        <taxon>Nonomuraea</taxon>
    </lineage>
</organism>
<keyword evidence="3 5" id="KW-0732">Signal</keyword>
<evidence type="ECO:0000313" key="7">
    <source>
        <dbReference type="EMBL" id="SEU44506.1"/>
    </source>
</evidence>
<dbReference type="PANTHER" id="PTHR46847:SF1">
    <property type="entry name" value="D-ALLOSE-BINDING PERIPLASMIC PROTEIN-RELATED"/>
    <property type="match status" value="1"/>
</dbReference>